<name>C5AUB7_METEA</name>
<dbReference type="EMBL" id="CP001510">
    <property type="protein sequence ID" value="ACS38507.1"/>
    <property type="molecule type" value="Genomic_DNA"/>
</dbReference>
<evidence type="ECO:0000313" key="2">
    <source>
        <dbReference type="EMBL" id="ACS38507.1"/>
    </source>
</evidence>
<feature type="region of interest" description="Disordered" evidence="1">
    <location>
        <begin position="1"/>
        <end position="121"/>
    </location>
</feature>
<proteinExistence type="predicted"/>
<dbReference type="eggNOG" id="ENOG5031V9F">
    <property type="taxonomic scope" value="Bacteria"/>
</dbReference>
<accession>C5AUB7</accession>
<gene>
    <name evidence="2" type="ordered locus">MexAM1_META1p0576</name>
</gene>
<feature type="region of interest" description="Disordered" evidence="1">
    <location>
        <begin position="370"/>
        <end position="457"/>
    </location>
</feature>
<feature type="compositionally biased region" description="Basic residues" evidence="1">
    <location>
        <begin position="409"/>
        <end position="434"/>
    </location>
</feature>
<reference evidence="2 3" key="1">
    <citation type="journal article" date="2009" name="PLoS ONE">
        <title>Methylobacterium genome sequences: a reference blueprint to investigate microbial metabolism of C1 compounds from natural and industrial sources.</title>
        <authorList>
            <person name="Vuilleumier S."/>
            <person name="Chistoserdova L."/>
            <person name="Lee M.-C."/>
            <person name="Bringel F."/>
            <person name="Lajus A."/>
            <person name="Zhou Y."/>
            <person name="Gourion B."/>
            <person name="Barbe V."/>
            <person name="Chang J."/>
            <person name="Cruveiller S."/>
            <person name="Dossat C."/>
            <person name="Gillett W."/>
            <person name="Gruffaz C."/>
            <person name="Haugen E."/>
            <person name="Hourcade E."/>
            <person name="Levy R."/>
            <person name="Mangenot S."/>
            <person name="Muller E."/>
            <person name="Nadalig T."/>
            <person name="Pagni M."/>
            <person name="Penny C."/>
            <person name="Peyraud R."/>
            <person name="Robinson D.G."/>
            <person name="Roche D."/>
            <person name="Rouy Z."/>
            <person name="Saenampechek C."/>
            <person name="Salvignol G."/>
            <person name="Vallenet D."/>
            <person name="Wu Z."/>
            <person name="Marx C.J."/>
            <person name="Vorholt J.A."/>
            <person name="Olson M.V."/>
            <person name="Kaul R."/>
            <person name="Weissenbach J."/>
            <person name="Medigue C."/>
            <person name="Lidstrom M.E."/>
        </authorList>
    </citation>
    <scope>NUCLEOTIDE SEQUENCE [LARGE SCALE GENOMIC DNA]</scope>
    <source>
        <strain evidence="3">ATCC 14718 / DSM 1338 / JCM 2805 / NCIMB 9133 / AM1</strain>
    </source>
</reference>
<feature type="compositionally biased region" description="Polar residues" evidence="1">
    <location>
        <begin position="1"/>
        <end position="16"/>
    </location>
</feature>
<organism evidence="2 3">
    <name type="scientific">Methylorubrum extorquens (strain ATCC 14718 / DSM 1338 / JCM 2805 / NCIMB 9133 / AM1)</name>
    <name type="common">Methylobacterium extorquens</name>
    <dbReference type="NCBI Taxonomy" id="272630"/>
    <lineage>
        <taxon>Bacteria</taxon>
        <taxon>Pseudomonadati</taxon>
        <taxon>Pseudomonadota</taxon>
        <taxon>Alphaproteobacteria</taxon>
        <taxon>Hyphomicrobiales</taxon>
        <taxon>Methylobacteriaceae</taxon>
        <taxon>Methylorubrum</taxon>
    </lineage>
</organism>
<dbReference type="AlphaFoldDB" id="C5AUB7"/>
<feature type="region of interest" description="Disordered" evidence="1">
    <location>
        <begin position="187"/>
        <end position="260"/>
    </location>
</feature>
<dbReference type="HOGENOM" id="CLU_577229_0_0_5"/>
<protein>
    <submittedName>
        <fullName evidence="2">Uncharacterized protein</fullName>
    </submittedName>
</protein>
<feature type="compositionally biased region" description="Basic and acidic residues" evidence="1">
    <location>
        <begin position="216"/>
        <end position="226"/>
    </location>
</feature>
<sequence length="473" mass="51743">MPGDPAQSSAMKSATRVQPGAGSPRRLEPANRSVNRSVQAPQRPDQPTLRNQKDSDRPIQSPGSAPLTNNPEDRRSSRPPTGGPRRPVGEMGYKGGPAGRQSENRGKREKGRHMAAERSREALRTRTTLRWTRWMRASVFGWPRATLLLALTRSASCPAHRYPPPASSRRAFVPQSCCVIGIVGRCRPASSPSSRTRHSRHQAAGAGAGRGGAGGERSDTGSDRRPTLTTLHADGFDGCGPGRRRSPAGPAALPWSTPDASVPPRHAANWDAVEGVYFRSTTGFGVGGMMTIDFEPLIFLRDGTSYEIGETALVHVDLAAERTAKPRSFGRWKRVRGSFVLTDSRGASNDDKLGDGSFFRAISGRRGRERGTLLPAPVGGRHECPRWRRHDRGPEPIRLQSGRTLRAQRLGRRGQFRGEHRRRHGDRPATRARGRPVPPRPPHPHPDRCGRTQPAPVLRLQLPERAAPRSIAI</sequence>
<feature type="compositionally biased region" description="Gly residues" evidence="1">
    <location>
        <begin position="206"/>
        <end position="215"/>
    </location>
</feature>
<dbReference type="Proteomes" id="UP000009081">
    <property type="component" value="Chromosome"/>
</dbReference>
<feature type="compositionally biased region" description="Polar residues" evidence="1">
    <location>
        <begin position="61"/>
        <end position="70"/>
    </location>
</feature>
<feature type="compositionally biased region" description="Basic and acidic residues" evidence="1">
    <location>
        <begin position="102"/>
        <end position="121"/>
    </location>
</feature>
<evidence type="ECO:0000313" key="3">
    <source>
        <dbReference type="Proteomes" id="UP000009081"/>
    </source>
</evidence>
<evidence type="ECO:0000256" key="1">
    <source>
        <dbReference type="SAM" id="MobiDB-lite"/>
    </source>
</evidence>
<keyword evidence="3" id="KW-1185">Reference proteome</keyword>
<dbReference type="KEGG" id="mea:Mex_1p0576"/>